<name>A0AAE2YQ48_9PROT</name>
<sequence length="381" mass="42522">MSYYGASYWRARWASWQDARTGRLAQANARLGGLKLPGDRGPVLWLQGGSGHDDLRLGVELCRAISDKRRDLRMILTFEREDATLFPESTAGIERLGYGFGPCAHPRALATTLERLRPLRYLGLGRVPSPTLARLLGEKSTPALAIAAPPTGAVGLTPWEAVYPRSQRQYQQWESLARDVGLQEPVDFLTLVTVAQVEPNFRNLILGSQGDALFWVTGLQARDWPTWIAAWQNSPLRRRGLLFLEGVGAAASLPVLSTWRREPVEVGSILRVDEARWHPALAAACDAVHLLAVGNMQLWQIFAGGRPLSQGLGLQWALPSTLTVEPRQLAQPAAVLQHWASVLAEPIAAREEADAYRRYFWQERRVAGERLPEFLQRVFDW</sequence>
<gene>
    <name evidence="1" type="ORF">HFQ13_07140</name>
</gene>
<keyword evidence="2" id="KW-1185">Reference proteome</keyword>
<dbReference type="EMBL" id="JAAXYO010000090">
    <property type="protein sequence ID" value="MBU2787978.1"/>
    <property type="molecule type" value="Genomic_DNA"/>
</dbReference>
<reference evidence="1" key="1">
    <citation type="journal article" date="2021" name="ISME J.">
        <title>Genomic evolution of the class Acidithiobacillia: deep-branching Proteobacteria living in extreme acidic conditions.</title>
        <authorList>
            <person name="Moya-Beltran A."/>
            <person name="Beard S."/>
            <person name="Rojas-Villalobos C."/>
            <person name="Issotta F."/>
            <person name="Gallardo Y."/>
            <person name="Ulloa R."/>
            <person name="Giaveno A."/>
            <person name="Degli Esposti M."/>
            <person name="Johnson D.B."/>
            <person name="Quatrini R."/>
        </authorList>
    </citation>
    <scope>NUCLEOTIDE SEQUENCE</scope>
    <source>
        <strain evidence="1">VAN18-1</strain>
    </source>
</reference>
<protein>
    <recommendedName>
        <fullName evidence="3">3-deoxy-D-manno-octulosonic-acid transferase N-terminal domain-containing protein</fullName>
    </recommendedName>
</protein>
<comment type="caution">
    <text evidence="1">The sequence shown here is derived from an EMBL/GenBank/DDBJ whole genome shotgun (WGS) entry which is preliminary data.</text>
</comment>
<proteinExistence type="predicted"/>
<organism evidence="1 2">
    <name type="scientific">Igneacidithiobacillus copahuensis</name>
    <dbReference type="NCBI Taxonomy" id="2724909"/>
    <lineage>
        <taxon>Bacteria</taxon>
        <taxon>Pseudomonadati</taxon>
        <taxon>Pseudomonadota</taxon>
        <taxon>Acidithiobacillia</taxon>
        <taxon>Acidithiobacillales</taxon>
        <taxon>Acidithiobacillaceae</taxon>
        <taxon>Igneacidithiobacillus</taxon>
    </lineage>
</organism>
<dbReference type="RefSeq" id="WP_215872627.1">
    <property type="nucleotide sequence ID" value="NZ_JAAXYO010000090.1"/>
</dbReference>
<dbReference type="AlphaFoldDB" id="A0AAE2YQ48"/>
<evidence type="ECO:0000313" key="1">
    <source>
        <dbReference type="EMBL" id="MBU2787978.1"/>
    </source>
</evidence>
<accession>A0AAE2YQ48</accession>
<evidence type="ECO:0008006" key="3">
    <source>
        <dbReference type="Google" id="ProtNLM"/>
    </source>
</evidence>
<evidence type="ECO:0000313" key="2">
    <source>
        <dbReference type="Proteomes" id="UP001197378"/>
    </source>
</evidence>
<dbReference type="Proteomes" id="UP001197378">
    <property type="component" value="Unassembled WGS sequence"/>
</dbReference>